<organism evidence="2 3">
    <name type="scientific">Schizopora paradoxa</name>
    <dbReference type="NCBI Taxonomy" id="27342"/>
    <lineage>
        <taxon>Eukaryota</taxon>
        <taxon>Fungi</taxon>
        <taxon>Dikarya</taxon>
        <taxon>Basidiomycota</taxon>
        <taxon>Agaricomycotina</taxon>
        <taxon>Agaricomycetes</taxon>
        <taxon>Hymenochaetales</taxon>
        <taxon>Schizoporaceae</taxon>
        <taxon>Schizopora</taxon>
    </lineage>
</organism>
<sequence length="122" mass="13823">MKVPDNQPLLGYLELGFCSLLLIIFPRMKELSSKMSRGNDVTGTSFRRRNDGTASGICIIFRRDVARFLLARDLVLLPHFAAYPIRAVAIEKRQDFRTISHLKPLLAGGVSVVEFKNEYRVV</sequence>
<keyword evidence="1" id="KW-0472">Membrane</keyword>
<reference evidence="2 3" key="1">
    <citation type="submission" date="2015-04" db="EMBL/GenBank/DDBJ databases">
        <title>Complete genome sequence of Schizopora paradoxa KUC8140, a cosmopolitan wood degrader in East Asia.</title>
        <authorList>
            <consortium name="DOE Joint Genome Institute"/>
            <person name="Min B."/>
            <person name="Park H."/>
            <person name="Jang Y."/>
            <person name="Kim J.-J."/>
            <person name="Kim K.H."/>
            <person name="Pangilinan J."/>
            <person name="Lipzen A."/>
            <person name="Riley R."/>
            <person name="Grigoriev I.V."/>
            <person name="Spatafora J.W."/>
            <person name="Choi I.-G."/>
        </authorList>
    </citation>
    <scope>NUCLEOTIDE SEQUENCE [LARGE SCALE GENOMIC DNA]</scope>
    <source>
        <strain evidence="2 3">KUC8140</strain>
    </source>
</reference>
<keyword evidence="3" id="KW-1185">Reference proteome</keyword>
<keyword evidence="1" id="KW-0812">Transmembrane</keyword>
<protein>
    <submittedName>
        <fullName evidence="2">Uncharacterized protein</fullName>
    </submittedName>
</protein>
<dbReference type="AlphaFoldDB" id="A0A0H2RFP8"/>
<gene>
    <name evidence="2" type="ORF">SCHPADRAFT_611393</name>
</gene>
<dbReference type="InParanoid" id="A0A0H2RFP8"/>
<name>A0A0H2RFP8_9AGAM</name>
<dbReference type="EMBL" id="KQ086094">
    <property type="protein sequence ID" value="KLO08373.1"/>
    <property type="molecule type" value="Genomic_DNA"/>
</dbReference>
<accession>A0A0H2RFP8</accession>
<proteinExistence type="predicted"/>
<keyword evidence="1" id="KW-1133">Transmembrane helix</keyword>
<evidence type="ECO:0000256" key="1">
    <source>
        <dbReference type="SAM" id="Phobius"/>
    </source>
</evidence>
<feature type="transmembrane region" description="Helical" evidence="1">
    <location>
        <begin position="6"/>
        <end position="25"/>
    </location>
</feature>
<evidence type="ECO:0000313" key="2">
    <source>
        <dbReference type="EMBL" id="KLO08373.1"/>
    </source>
</evidence>
<dbReference type="Proteomes" id="UP000053477">
    <property type="component" value="Unassembled WGS sequence"/>
</dbReference>
<evidence type="ECO:0000313" key="3">
    <source>
        <dbReference type="Proteomes" id="UP000053477"/>
    </source>
</evidence>